<dbReference type="EMBL" id="KL363290">
    <property type="protein sequence ID" value="KFD48568.1"/>
    <property type="molecule type" value="Genomic_DNA"/>
</dbReference>
<accession>A0A085NPP9</accession>
<dbReference type="AlphaFoldDB" id="A0A085NPP9"/>
<reference evidence="2 3" key="1">
    <citation type="journal article" date="2014" name="Nat. Genet.">
        <title>Genome and transcriptome of the porcine whipworm Trichuris suis.</title>
        <authorList>
            <person name="Jex A.R."/>
            <person name="Nejsum P."/>
            <person name="Schwarz E.M."/>
            <person name="Hu L."/>
            <person name="Young N.D."/>
            <person name="Hall R.S."/>
            <person name="Korhonen P.K."/>
            <person name="Liao S."/>
            <person name="Thamsborg S."/>
            <person name="Xia J."/>
            <person name="Xu P."/>
            <person name="Wang S."/>
            <person name="Scheerlinck J.P."/>
            <person name="Hofmann A."/>
            <person name="Sternberg P.W."/>
            <person name="Wang J."/>
            <person name="Gasser R.B."/>
        </authorList>
    </citation>
    <scope>NUCLEOTIDE SEQUENCE [LARGE SCALE GENOMIC DNA]</scope>
    <source>
        <strain evidence="2">DCEP-RM93F</strain>
        <strain evidence="1">DCEP-RM93M</strain>
    </source>
</reference>
<evidence type="ECO:0000313" key="2">
    <source>
        <dbReference type="EMBL" id="KFD71445.1"/>
    </source>
</evidence>
<dbReference type="Proteomes" id="UP000030758">
    <property type="component" value="Unassembled WGS sequence"/>
</dbReference>
<evidence type="ECO:0000313" key="3">
    <source>
        <dbReference type="Proteomes" id="UP000030764"/>
    </source>
</evidence>
<gene>
    <name evidence="1" type="ORF">M513_10579</name>
    <name evidence="2" type="ORF">M514_10579</name>
</gene>
<organism evidence="2">
    <name type="scientific">Trichuris suis</name>
    <name type="common">pig whipworm</name>
    <dbReference type="NCBI Taxonomy" id="68888"/>
    <lineage>
        <taxon>Eukaryota</taxon>
        <taxon>Metazoa</taxon>
        <taxon>Ecdysozoa</taxon>
        <taxon>Nematoda</taxon>
        <taxon>Enoplea</taxon>
        <taxon>Dorylaimia</taxon>
        <taxon>Trichinellida</taxon>
        <taxon>Trichuridae</taxon>
        <taxon>Trichuris</taxon>
    </lineage>
</organism>
<dbReference type="Proteomes" id="UP000030764">
    <property type="component" value="Unassembled WGS sequence"/>
</dbReference>
<keyword evidence="3" id="KW-1185">Reference proteome</keyword>
<protein>
    <submittedName>
        <fullName evidence="2">Uncharacterized protein</fullName>
    </submittedName>
</protein>
<sequence length="357" mass="41316">MEHNVYLILGKRRSVACHFGMDALKEKNAPSLIPLIAHKCDVEQATGELLPCNTGNEATFGKYGGNVENPEERGLTEGSKENLIVETQLCIREMERDLWYGMETVYVEESMEGGLDQLFHSTSAPVNTFRAERRMRSSCLNWEESYLLTGTELLQEVCRDPRLCKYAARSLYEFSLSHRNLVQGTKIVVSELIHFAMNSVFAAIIVSKLVFRLNAMLYVFYEGKSFAQYFLEGLLVQIDIRVNMALVDERDKLRFLLVLCSDLMRKFPPESTNAMYFQNIAFQLMRYQLLHKTKENIRVMTTVLADYGEIMFHRCSREVQDILQYFEVAAYRVLPRTMAQDVVNRVLQLRCQWEDLS</sequence>
<name>A0A085NPP9_9BILA</name>
<evidence type="ECO:0000313" key="1">
    <source>
        <dbReference type="EMBL" id="KFD48568.1"/>
    </source>
</evidence>
<dbReference type="EMBL" id="KL367482">
    <property type="protein sequence ID" value="KFD71445.1"/>
    <property type="molecule type" value="Genomic_DNA"/>
</dbReference>
<proteinExistence type="predicted"/>